<evidence type="ECO:0000313" key="2">
    <source>
        <dbReference type="Ensembl" id="ENSPTEP00000034703.1"/>
    </source>
</evidence>
<dbReference type="Proteomes" id="UP000694416">
    <property type="component" value="Unplaced"/>
</dbReference>
<feature type="chain" id="PRO_5034215758" evidence="1">
    <location>
        <begin position="17"/>
        <end position="74"/>
    </location>
</feature>
<feature type="signal peptide" evidence="1">
    <location>
        <begin position="1"/>
        <end position="16"/>
    </location>
</feature>
<evidence type="ECO:0000313" key="3">
    <source>
        <dbReference type="Proteomes" id="UP000694416"/>
    </source>
</evidence>
<evidence type="ECO:0000256" key="1">
    <source>
        <dbReference type="SAM" id="SignalP"/>
    </source>
</evidence>
<protein>
    <submittedName>
        <fullName evidence="2">Uncharacterized protein</fullName>
    </submittedName>
</protein>
<name>A0A8C9IKK5_9PRIM</name>
<organism evidence="2 3">
    <name type="scientific">Piliocolobus tephrosceles</name>
    <name type="common">Ugandan red Colobus</name>
    <dbReference type="NCBI Taxonomy" id="591936"/>
    <lineage>
        <taxon>Eukaryota</taxon>
        <taxon>Metazoa</taxon>
        <taxon>Chordata</taxon>
        <taxon>Craniata</taxon>
        <taxon>Vertebrata</taxon>
        <taxon>Euteleostomi</taxon>
        <taxon>Mammalia</taxon>
        <taxon>Eutheria</taxon>
        <taxon>Euarchontoglires</taxon>
        <taxon>Primates</taxon>
        <taxon>Haplorrhini</taxon>
        <taxon>Catarrhini</taxon>
        <taxon>Cercopithecidae</taxon>
        <taxon>Colobinae</taxon>
        <taxon>Piliocolobus</taxon>
    </lineage>
</organism>
<reference evidence="2" key="1">
    <citation type="submission" date="2025-08" db="UniProtKB">
        <authorList>
            <consortium name="Ensembl"/>
        </authorList>
    </citation>
    <scope>IDENTIFICATION</scope>
</reference>
<keyword evidence="1" id="KW-0732">Signal</keyword>
<proteinExistence type="predicted"/>
<sequence length="74" mass="8472">MPYLLNLYLLLTLRHPHFLFLLWLKDKPESFLFWGGGGDRVSLFRPGWSAVAQSQFTAASTSWVQAILLPQPPE</sequence>
<keyword evidence="3" id="KW-1185">Reference proteome</keyword>
<dbReference type="Ensembl" id="ENSPTET00000047328.1">
    <property type="protein sequence ID" value="ENSPTEP00000034703.1"/>
    <property type="gene ID" value="ENSPTEG00000032892.1"/>
</dbReference>
<reference evidence="2" key="2">
    <citation type="submission" date="2025-09" db="UniProtKB">
        <authorList>
            <consortium name="Ensembl"/>
        </authorList>
    </citation>
    <scope>IDENTIFICATION</scope>
</reference>
<accession>A0A8C9IKK5</accession>
<dbReference type="AlphaFoldDB" id="A0A8C9IKK5"/>